<dbReference type="Proteomes" id="UP001205906">
    <property type="component" value="Unassembled WGS sequence"/>
</dbReference>
<evidence type="ECO:0000313" key="3">
    <source>
        <dbReference type="Proteomes" id="UP001205906"/>
    </source>
</evidence>
<accession>A0ABT1C0J1</accession>
<feature type="compositionally biased region" description="Low complexity" evidence="1">
    <location>
        <begin position="252"/>
        <end position="263"/>
    </location>
</feature>
<dbReference type="RefSeq" id="WP_252815112.1">
    <property type="nucleotide sequence ID" value="NZ_JAMXQS010000001.1"/>
</dbReference>
<evidence type="ECO:0000313" key="2">
    <source>
        <dbReference type="EMBL" id="MCO6048292.1"/>
    </source>
</evidence>
<comment type="caution">
    <text evidence="2">The sequence shown here is derived from an EMBL/GenBank/DDBJ whole genome shotgun (WGS) entry which is preliminary data.</text>
</comment>
<organism evidence="2 3">
    <name type="scientific">Mesorhizobium liriopis</name>
    <dbReference type="NCBI Taxonomy" id="2953882"/>
    <lineage>
        <taxon>Bacteria</taxon>
        <taxon>Pseudomonadati</taxon>
        <taxon>Pseudomonadota</taxon>
        <taxon>Alphaproteobacteria</taxon>
        <taxon>Hyphomicrobiales</taxon>
        <taxon>Phyllobacteriaceae</taxon>
        <taxon>Mesorhizobium</taxon>
    </lineage>
</organism>
<feature type="region of interest" description="Disordered" evidence="1">
    <location>
        <begin position="252"/>
        <end position="279"/>
    </location>
</feature>
<dbReference type="Pfam" id="PF12277">
    <property type="entry name" value="DUF3618"/>
    <property type="match status" value="1"/>
</dbReference>
<dbReference type="EMBL" id="JAMXQS010000001">
    <property type="protein sequence ID" value="MCO6048292.1"/>
    <property type="molecule type" value="Genomic_DNA"/>
</dbReference>
<proteinExistence type="predicted"/>
<sequence length="457" mass="49035">MSNYTDTDYSEPKSSAEIQREIELQRSRVENTIDQIQDRLSPGQIVDELLSYTKNGGGEFVSGLGRAVKANPIPVALLGLSVAWLMAGPSKASSSRSYREDRVRPVRAYDYAYEDDFFDDDDFDDLYDVNDEDYPYATVEGSSLRRSYSGSDEKTGGRFSEFVDDAGKKFRAATDELGNRAGHFTDEAGNTYRGFKDSAGNRIASFRDEAGNVIEGLSDWASDTWAKARRALHDARDGASIRARRTSRSVSEAASAFSSSVSRNARRASDAGASAGRGISRAGASAGRRFAEVGSAVGDRGARAARSAADTMHEQPLITGALAFAAGAAIAALLPRTRQEDELLGETADQVKAEAGRRAADLYEQGKEQAASLYSEASSKAGDLYHQATERVGEAYSQARSAVADQAAAARGAVQDAADKTSAAAQDATNRAGDAVRDVEVERDTDQFGNRDQARNI</sequence>
<feature type="compositionally biased region" description="Low complexity" evidence="1">
    <location>
        <begin position="407"/>
        <end position="429"/>
    </location>
</feature>
<feature type="region of interest" description="Disordered" evidence="1">
    <location>
        <begin position="407"/>
        <end position="457"/>
    </location>
</feature>
<keyword evidence="3" id="KW-1185">Reference proteome</keyword>
<feature type="compositionally biased region" description="Low complexity" evidence="1">
    <location>
        <begin position="270"/>
        <end position="279"/>
    </location>
</feature>
<name>A0ABT1C0J1_9HYPH</name>
<gene>
    <name evidence="2" type="ORF">NGM99_00615</name>
</gene>
<dbReference type="InterPro" id="IPR022062">
    <property type="entry name" value="DUF3618"/>
</dbReference>
<reference evidence="2 3" key="1">
    <citation type="submission" date="2022-06" db="EMBL/GenBank/DDBJ databases">
        <title>Mesorhizobium sp. strain RP14 Genome sequencing and assembly.</title>
        <authorList>
            <person name="Kim I."/>
        </authorList>
    </citation>
    <scope>NUCLEOTIDE SEQUENCE [LARGE SCALE GENOMIC DNA]</scope>
    <source>
        <strain evidence="3">RP14(2022)</strain>
    </source>
</reference>
<evidence type="ECO:0000256" key="1">
    <source>
        <dbReference type="SAM" id="MobiDB-lite"/>
    </source>
</evidence>
<protein>
    <submittedName>
        <fullName evidence="2">DUF3618 domain-containing protein</fullName>
    </submittedName>
</protein>
<feature type="compositionally biased region" description="Basic and acidic residues" evidence="1">
    <location>
        <begin position="434"/>
        <end position="446"/>
    </location>
</feature>